<feature type="region of interest" description="Disordered" evidence="1">
    <location>
        <begin position="74"/>
        <end position="103"/>
    </location>
</feature>
<dbReference type="RefSeq" id="WP_308488230.1">
    <property type="nucleotide sequence ID" value="NZ_JAVFCB010000002.1"/>
</dbReference>
<feature type="transmembrane region" description="Helical" evidence="2">
    <location>
        <begin position="26"/>
        <end position="56"/>
    </location>
</feature>
<dbReference type="Proteomes" id="UP001230289">
    <property type="component" value="Unassembled WGS sequence"/>
</dbReference>
<keyword evidence="2" id="KW-0812">Transmembrane</keyword>
<evidence type="ECO:0000313" key="4">
    <source>
        <dbReference type="Proteomes" id="UP001230289"/>
    </source>
</evidence>
<protein>
    <submittedName>
        <fullName evidence="3">Uncharacterized protein</fullName>
    </submittedName>
</protein>
<keyword evidence="4" id="KW-1185">Reference proteome</keyword>
<gene>
    <name evidence="3" type="ORF">RBR11_05170</name>
</gene>
<sequence>MDPTPIPVQPFPVEPLSPDPGAVGGIAAGLLGFGILALLLYLGATFLVIWGVYWLIRLAVRHALMDAARWQSTGTVKKPKGYKAPPRDSFPVFRDRGRGPRDW</sequence>
<keyword evidence="2" id="KW-1133">Transmembrane helix</keyword>
<evidence type="ECO:0000256" key="1">
    <source>
        <dbReference type="SAM" id="MobiDB-lite"/>
    </source>
</evidence>
<evidence type="ECO:0000256" key="2">
    <source>
        <dbReference type="SAM" id="Phobius"/>
    </source>
</evidence>
<reference evidence="3 4" key="1">
    <citation type="submission" date="2023-08" db="EMBL/GenBank/DDBJ databases">
        <title>Microbacterium sp. nov., isolated from a waste landfill.</title>
        <authorList>
            <person name="Wen W."/>
        </authorList>
    </citation>
    <scope>NUCLEOTIDE SEQUENCE [LARGE SCALE GENOMIC DNA]</scope>
    <source>
        <strain evidence="3 4">ASV81</strain>
    </source>
</reference>
<organism evidence="3 4">
    <name type="scientific">Microbacterium capsulatum</name>
    <dbReference type="NCBI Taxonomy" id="3041921"/>
    <lineage>
        <taxon>Bacteria</taxon>
        <taxon>Bacillati</taxon>
        <taxon>Actinomycetota</taxon>
        <taxon>Actinomycetes</taxon>
        <taxon>Micrococcales</taxon>
        <taxon>Microbacteriaceae</taxon>
        <taxon>Microbacterium</taxon>
    </lineage>
</organism>
<proteinExistence type="predicted"/>
<comment type="caution">
    <text evidence="3">The sequence shown here is derived from an EMBL/GenBank/DDBJ whole genome shotgun (WGS) entry which is preliminary data.</text>
</comment>
<dbReference type="EMBL" id="JAVFCB010000002">
    <property type="protein sequence ID" value="MDQ4213299.1"/>
    <property type="molecule type" value="Genomic_DNA"/>
</dbReference>
<keyword evidence="2" id="KW-0472">Membrane</keyword>
<name>A0ABU0XDU6_9MICO</name>
<evidence type="ECO:0000313" key="3">
    <source>
        <dbReference type="EMBL" id="MDQ4213299.1"/>
    </source>
</evidence>
<feature type="compositionally biased region" description="Basic and acidic residues" evidence="1">
    <location>
        <begin position="93"/>
        <end position="103"/>
    </location>
</feature>
<accession>A0ABU0XDU6</accession>